<keyword evidence="2" id="KW-1185">Reference proteome</keyword>
<dbReference type="Proteomes" id="UP000198211">
    <property type="component" value="Unassembled WGS sequence"/>
</dbReference>
<organism evidence="1 2">
    <name type="scientific">Phytophthora megakarya</name>
    <dbReference type="NCBI Taxonomy" id="4795"/>
    <lineage>
        <taxon>Eukaryota</taxon>
        <taxon>Sar</taxon>
        <taxon>Stramenopiles</taxon>
        <taxon>Oomycota</taxon>
        <taxon>Peronosporomycetes</taxon>
        <taxon>Peronosporales</taxon>
        <taxon>Peronosporaceae</taxon>
        <taxon>Phytophthora</taxon>
    </lineage>
</organism>
<protein>
    <submittedName>
        <fullName evidence="1">Uncharacterized protein</fullName>
    </submittedName>
</protein>
<reference evidence="2" key="1">
    <citation type="submission" date="2017-03" db="EMBL/GenBank/DDBJ databases">
        <title>Phytopthora megakarya and P. palmivora, two closely related causual agents of cacao black pod achieved similar genome size and gene model numbers by different mechanisms.</title>
        <authorList>
            <person name="Ali S."/>
            <person name="Shao J."/>
            <person name="Larry D.J."/>
            <person name="Kronmiller B."/>
            <person name="Shen D."/>
            <person name="Strem M.D."/>
            <person name="Melnick R.L."/>
            <person name="Guiltinan M.J."/>
            <person name="Tyler B.M."/>
            <person name="Meinhardt L.W."/>
            <person name="Bailey B.A."/>
        </authorList>
    </citation>
    <scope>NUCLEOTIDE SEQUENCE [LARGE SCALE GENOMIC DNA]</scope>
    <source>
        <strain evidence="2">zdho120</strain>
    </source>
</reference>
<name>A0A225WAA3_9STRA</name>
<proteinExistence type="predicted"/>
<evidence type="ECO:0000313" key="2">
    <source>
        <dbReference type="Proteomes" id="UP000198211"/>
    </source>
</evidence>
<dbReference type="AlphaFoldDB" id="A0A225WAA3"/>
<evidence type="ECO:0000313" key="1">
    <source>
        <dbReference type="EMBL" id="OWZ14653.1"/>
    </source>
</evidence>
<comment type="caution">
    <text evidence="1">The sequence shown here is derived from an EMBL/GenBank/DDBJ whole genome shotgun (WGS) entry which is preliminary data.</text>
</comment>
<gene>
    <name evidence="1" type="ORF">PHMEG_00011838</name>
</gene>
<dbReference type="OrthoDB" id="122579at2759"/>
<accession>A0A225WAA3</accession>
<dbReference type="EMBL" id="NBNE01001290">
    <property type="protein sequence ID" value="OWZ14653.1"/>
    <property type="molecule type" value="Genomic_DNA"/>
</dbReference>
<sequence>MVLAQVQDLTGCRDEFLLGVDFMRVRGATMDFDRNEIRYREGEWAVVIPFPTYDNNDVPKPRLRTTGVFLPTKSTGSVLLAATVTTAKDGREWVPAINTNTASARLPNKKELGTWIPVDDEMEILTMNGDSDTERFDKWVETLGDSDAPLPVNIGVEDAKVRALVLNLLRAYRTLTTATGACSPATTLDVQHHIDTDDAVPVMLKGDAKRNLTSK</sequence>